<dbReference type="InterPro" id="IPR050117">
    <property type="entry name" value="MAPK"/>
</dbReference>
<protein>
    <recommendedName>
        <fullName evidence="11">Mitogen-activated protein kinase</fullName>
        <ecNumber evidence="11">2.7.11.24</ecNumber>
    </recommendedName>
</protein>
<evidence type="ECO:0000256" key="5">
    <source>
        <dbReference type="ARBA" id="ARBA00022741"/>
    </source>
</evidence>
<comment type="catalytic activity">
    <reaction evidence="9">
        <text>L-seryl-[protein] + ATP = O-phospho-L-seryl-[protein] + ADP + H(+)</text>
        <dbReference type="Rhea" id="RHEA:17989"/>
        <dbReference type="Rhea" id="RHEA-COMP:9863"/>
        <dbReference type="Rhea" id="RHEA-COMP:11604"/>
        <dbReference type="ChEBI" id="CHEBI:15378"/>
        <dbReference type="ChEBI" id="CHEBI:29999"/>
        <dbReference type="ChEBI" id="CHEBI:30616"/>
        <dbReference type="ChEBI" id="CHEBI:83421"/>
        <dbReference type="ChEBI" id="CHEBI:456216"/>
        <dbReference type="EC" id="2.7.11.24"/>
    </reaction>
</comment>
<keyword evidence="5 10" id="KW-0547">Nucleotide-binding</keyword>
<dbReference type="OMA" id="WLEVRDM"/>
<dbReference type="SMART" id="SM00220">
    <property type="entry name" value="S_TKc"/>
    <property type="match status" value="1"/>
</dbReference>
<feature type="compositionally biased region" description="Basic and acidic residues" evidence="12">
    <location>
        <begin position="787"/>
        <end position="797"/>
    </location>
</feature>
<dbReference type="InterPro" id="IPR011009">
    <property type="entry name" value="Kinase-like_dom_sf"/>
</dbReference>
<dbReference type="Gene3D" id="1.10.510.10">
    <property type="entry name" value="Transferase(Phosphotransferase) domain 1"/>
    <property type="match status" value="1"/>
</dbReference>
<evidence type="ECO:0000256" key="11">
    <source>
        <dbReference type="RuleBase" id="RU361165"/>
    </source>
</evidence>
<dbReference type="Pfam" id="PF00069">
    <property type="entry name" value="Pkinase"/>
    <property type="match status" value="1"/>
</dbReference>
<feature type="compositionally biased region" description="Polar residues" evidence="12">
    <location>
        <begin position="382"/>
        <end position="418"/>
    </location>
</feature>
<dbReference type="FunCoup" id="A0A7M7PAF3">
    <property type="interactions" value="864"/>
</dbReference>
<evidence type="ECO:0000256" key="8">
    <source>
        <dbReference type="ARBA" id="ARBA00047592"/>
    </source>
</evidence>
<dbReference type="SUPFAM" id="SSF56112">
    <property type="entry name" value="Protein kinase-like (PK-like)"/>
    <property type="match status" value="1"/>
</dbReference>
<accession>A0A7M7PAF3</accession>
<keyword evidence="3" id="KW-0597">Phosphoprotein</keyword>
<organism evidence="14 15">
    <name type="scientific">Strongylocentrotus purpuratus</name>
    <name type="common">Purple sea urchin</name>
    <dbReference type="NCBI Taxonomy" id="7668"/>
    <lineage>
        <taxon>Eukaryota</taxon>
        <taxon>Metazoa</taxon>
        <taxon>Echinodermata</taxon>
        <taxon>Eleutherozoa</taxon>
        <taxon>Echinozoa</taxon>
        <taxon>Echinoidea</taxon>
        <taxon>Euechinoidea</taxon>
        <taxon>Echinacea</taxon>
        <taxon>Camarodonta</taxon>
        <taxon>Echinidea</taxon>
        <taxon>Strongylocentrotidae</taxon>
        <taxon>Strongylocentrotus</taxon>
    </lineage>
</organism>
<feature type="compositionally biased region" description="Polar residues" evidence="12">
    <location>
        <begin position="1028"/>
        <end position="1054"/>
    </location>
</feature>
<dbReference type="EnsemblMetazoa" id="XM_030991704">
    <property type="protein sequence ID" value="XP_030847564"/>
    <property type="gene ID" value="LOC574672"/>
</dbReference>
<keyword evidence="4 11" id="KW-0808">Transferase</keyword>
<dbReference type="PROSITE" id="PS00107">
    <property type="entry name" value="PROTEIN_KINASE_ATP"/>
    <property type="match status" value="1"/>
</dbReference>
<evidence type="ECO:0000313" key="14">
    <source>
        <dbReference type="EnsemblMetazoa" id="XP_030847564"/>
    </source>
</evidence>
<evidence type="ECO:0000256" key="12">
    <source>
        <dbReference type="SAM" id="MobiDB-lite"/>
    </source>
</evidence>
<evidence type="ECO:0000256" key="7">
    <source>
        <dbReference type="ARBA" id="ARBA00022840"/>
    </source>
</evidence>
<dbReference type="FunFam" id="3.30.200.20:FF:000242">
    <property type="entry name" value="Mitogen-activated protein kinase"/>
    <property type="match status" value="1"/>
</dbReference>
<feature type="compositionally biased region" description="Basic residues" evidence="12">
    <location>
        <begin position="758"/>
        <end position="772"/>
    </location>
</feature>
<dbReference type="PANTHER" id="PTHR24055">
    <property type="entry name" value="MITOGEN-ACTIVATED PROTEIN KINASE"/>
    <property type="match status" value="1"/>
</dbReference>
<dbReference type="KEGG" id="spu:574672"/>
<feature type="region of interest" description="Disordered" evidence="12">
    <location>
        <begin position="1179"/>
        <end position="1199"/>
    </location>
</feature>
<feature type="binding site" evidence="10">
    <location>
        <position position="58"/>
    </location>
    <ligand>
        <name>ATP</name>
        <dbReference type="ChEBI" id="CHEBI:30616"/>
    </ligand>
</feature>
<dbReference type="InterPro" id="IPR003527">
    <property type="entry name" value="MAP_kinase_CS"/>
</dbReference>
<comment type="similarity">
    <text evidence="11">Belongs to the protein kinase superfamily. Ser/Thr protein kinase family. MAP kinase subfamily.</text>
</comment>
<proteinExistence type="inferred from homology"/>
<feature type="compositionally biased region" description="Basic and acidic residues" evidence="12">
    <location>
        <begin position="684"/>
        <end position="695"/>
    </location>
</feature>
<evidence type="ECO:0000313" key="15">
    <source>
        <dbReference type="Proteomes" id="UP000007110"/>
    </source>
</evidence>
<dbReference type="InterPro" id="IPR000719">
    <property type="entry name" value="Prot_kinase_dom"/>
</dbReference>
<reference evidence="14" key="2">
    <citation type="submission" date="2021-01" db="UniProtKB">
        <authorList>
            <consortium name="EnsemblMetazoa"/>
        </authorList>
    </citation>
    <scope>IDENTIFICATION</scope>
</reference>
<evidence type="ECO:0000256" key="2">
    <source>
        <dbReference type="ARBA" id="ARBA00022527"/>
    </source>
</evidence>
<feature type="compositionally biased region" description="Polar residues" evidence="12">
    <location>
        <begin position="470"/>
        <end position="483"/>
    </location>
</feature>
<dbReference type="PROSITE" id="PS50011">
    <property type="entry name" value="PROTEIN_KINASE_DOM"/>
    <property type="match status" value="1"/>
</dbReference>
<keyword evidence="11" id="KW-0460">Magnesium</keyword>
<feature type="compositionally biased region" description="Low complexity" evidence="12">
    <location>
        <begin position="507"/>
        <end position="516"/>
    </location>
</feature>
<reference evidence="15" key="1">
    <citation type="submission" date="2015-02" db="EMBL/GenBank/DDBJ databases">
        <title>Genome sequencing for Strongylocentrotus purpuratus.</title>
        <authorList>
            <person name="Murali S."/>
            <person name="Liu Y."/>
            <person name="Vee V."/>
            <person name="English A."/>
            <person name="Wang M."/>
            <person name="Skinner E."/>
            <person name="Han Y."/>
            <person name="Muzny D.M."/>
            <person name="Worley K.C."/>
            <person name="Gibbs R.A."/>
        </authorList>
    </citation>
    <scope>NUCLEOTIDE SEQUENCE</scope>
</reference>
<dbReference type="EC" id="2.7.11.24" evidence="11"/>
<comment type="cofactor">
    <cofactor evidence="1 11">
        <name>Mg(2+)</name>
        <dbReference type="ChEBI" id="CHEBI:18420"/>
    </cofactor>
</comment>
<feature type="compositionally biased region" description="Polar residues" evidence="12">
    <location>
        <begin position="426"/>
        <end position="463"/>
    </location>
</feature>
<evidence type="ECO:0000256" key="10">
    <source>
        <dbReference type="PROSITE-ProRule" id="PRU10141"/>
    </source>
</evidence>
<keyword evidence="15" id="KW-1185">Reference proteome</keyword>
<dbReference type="InParanoid" id="A0A7M7PAF3"/>
<dbReference type="GO" id="GO:0004707">
    <property type="term" value="F:MAP kinase activity"/>
    <property type="evidence" value="ECO:0007669"/>
    <property type="project" value="UniProtKB-EC"/>
</dbReference>
<evidence type="ECO:0000256" key="6">
    <source>
        <dbReference type="ARBA" id="ARBA00022777"/>
    </source>
</evidence>
<keyword evidence="7 10" id="KW-0067">ATP-binding</keyword>
<keyword evidence="2 11" id="KW-0723">Serine/threonine-protein kinase</keyword>
<dbReference type="GO" id="GO:0005634">
    <property type="term" value="C:nucleus"/>
    <property type="evidence" value="ECO:0000318"/>
    <property type="project" value="GO_Central"/>
</dbReference>
<dbReference type="Proteomes" id="UP000007110">
    <property type="component" value="Unassembled WGS sequence"/>
</dbReference>
<feature type="region of interest" description="Disordered" evidence="12">
    <location>
        <begin position="646"/>
        <end position="841"/>
    </location>
</feature>
<evidence type="ECO:0000256" key="9">
    <source>
        <dbReference type="ARBA" id="ARBA00048312"/>
    </source>
</evidence>
<evidence type="ECO:0000256" key="3">
    <source>
        <dbReference type="ARBA" id="ARBA00022553"/>
    </source>
</evidence>
<dbReference type="InterPro" id="IPR017441">
    <property type="entry name" value="Protein_kinase_ATP_BS"/>
</dbReference>
<dbReference type="PROSITE" id="PS00108">
    <property type="entry name" value="PROTEIN_KINASE_ST"/>
    <property type="match status" value="1"/>
</dbReference>
<dbReference type="GO" id="GO:0005524">
    <property type="term" value="F:ATP binding"/>
    <property type="evidence" value="ECO:0007669"/>
    <property type="project" value="UniProtKB-UniRule"/>
</dbReference>
<dbReference type="OrthoDB" id="192887at2759"/>
<dbReference type="RefSeq" id="XP_030847564.1">
    <property type="nucleotide sequence ID" value="XM_030991704.1"/>
</dbReference>
<dbReference type="GO" id="GO:0004674">
    <property type="term" value="F:protein serine/threonine kinase activity"/>
    <property type="evidence" value="ECO:0000318"/>
    <property type="project" value="GO_Central"/>
</dbReference>
<feature type="domain" description="Protein kinase" evidence="13">
    <location>
        <begin position="28"/>
        <end position="322"/>
    </location>
</feature>
<keyword evidence="6 11" id="KW-0418">Kinase</keyword>
<evidence type="ECO:0000259" key="13">
    <source>
        <dbReference type="PROSITE" id="PS50011"/>
    </source>
</evidence>
<dbReference type="CDD" id="cd07855">
    <property type="entry name" value="STKc_ERK5"/>
    <property type="match status" value="1"/>
</dbReference>
<dbReference type="PROSITE" id="PS01351">
    <property type="entry name" value="MAPK"/>
    <property type="match status" value="1"/>
</dbReference>
<dbReference type="FunFam" id="1.10.510.10:FF:000040">
    <property type="entry name" value="Mitogen-activated protein kinase"/>
    <property type="match status" value="1"/>
</dbReference>
<feature type="compositionally biased region" description="Pro residues" evidence="12">
    <location>
        <begin position="1007"/>
        <end position="1017"/>
    </location>
</feature>
<feature type="compositionally biased region" description="Basic and acidic residues" evidence="12">
    <location>
        <begin position="809"/>
        <end position="821"/>
    </location>
</feature>
<name>A0A7M7PAF3_STRPU</name>
<dbReference type="GO" id="GO:0005737">
    <property type="term" value="C:cytoplasm"/>
    <property type="evidence" value="ECO:0000318"/>
    <property type="project" value="GO_Central"/>
</dbReference>
<feature type="region of interest" description="Disordered" evidence="12">
    <location>
        <begin position="382"/>
        <end position="517"/>
    </location>
</feature>
<sequence>MQQAASRSLLAFKGRCMDVKFDIANSNYKPLEKIGTGAYGVVCSAINKKNGEKVAIKKIPNSFDELTTAKRTFRELKILRHFRHENVIAIREILMPKEPLSEMKDVYVVFDLMESDLHQIIHSNQPFSLEHIRFFLYQILRGLKYIHSADVIHRDLKPSNLLVNENCELKVGDFGMARGLSTFSTDKKKMFMTSYVATRWYRAPELLFSSDDYTLAVDVWSVGCILGEMIGRKQMFPGKNPIDQLSLIVDVLGMPPTHMLKSTSSDHLYNFFQKNFANKTPKDLSKLYPKADPQGLDLLAKMLIFEPSERITVNKALQHPFLATYYSPDDEPDCFPKFDFSFESHVMSREQIKQQIGKMILKYNKPTGWVSKGLLSVVPKTDTSGAATQPATNHGTLQTVGPSSNSLGSLKTIGPSSNSGGGLQTIGPSSSNRGSLQTIGPSSSSLQTIGPTGSRHSLQTVGPSSKRDTLQTIGPSSRRTTLETVGPSFNKDPQGAVGEARNDSDGDSVPPSSSSPLIRESLLSGLSQTSPLFGGLTDLSPKFVAADCSLSPEIFKPPMEPSSIQFETDSKPDPTPVSNVFLGLPDMGSVPGSVSDVEMLSAKSTSGDPLTSFFMSSDKMPAQGKIYSQGTTSLLVSSDIEMQSAKGEATPLIEEQISSKADITSEEDRNDTVQGSTSGVPHASSREGDGQRDRSNSSSQKTISEDTKALIKAALMNSALKNHKKDRLESTSSEPGKGGGKMPVTALSRQREREEKRKQKIRRSMKKKKKNRHDKEEKKQPPALLTEEDKNMLERWNRMQQKNAAAAKSQDESSRRVKSESDAPYEPAAKTQLPNDPKRSDVDVVQYSTKFDPADTSSGNVLKGLRVSATLMESPKFGATASPTLFEEISSLNPASYLQSPDYLSQLDLPSGNSLFASGSPFSLNVESTGDTGNSVQSRIPFGARSDAREELTFDPTMQVTNQQPMPYMPMFVSTSRNRSGSDVFLSPKRSPKQQLLYRTPSDRQTPSPPSHIPSPPSCLQQSPPDYRSTTSQANPAGSLNNHTSTTANRSQNPALVRRHDSTSSDITNIIRQLSRSVVEDTLPSLLSVPLPVTPKGDGGGYGLSLDIEELMGESLDPNVQINDSTRCDSAPLSASLLSDWLDVRNLNSEDMCAIEQDVRNLTSENLRDIQRELGLTSPVGIPVVPPLGPAQSNRNPKL</sequence>
<dbReference type="Gene3D" id="3.30.200.20">
    <property type="entry name" value="Phosphorylase Kinase, domain 1"/>
    <property type="match status" value="1"/>
</dbReference>
<dbReference type="InterPro" id="IPR008271">
    <property type="entry name" value="Ser/Thr_kinase_AS"/>
</dbReference>
<feature type="region of interest" description="Disordered" evidence="12">
    <location>
        <begin position="959"/>
        <end position="1063"/>
    </location>
</feature>
<comment type="catalytic activity">
    <reaction evidence="8 11">
        <text>L-threonyl-[protein] + ATP = O-phospho-L-threonyl-[protein] + ADP + H(+)</text>
        <dbReference type="Rhea" id="RHEA:46608"/>
        <dbReference type="Rhea" id="RHEA-COMP:11060"/>
        <dbReference type="Rhea" id="RHEA-COMP:11605"/>
        <dbReference type="ChEBI" id="CHEBI:15378"/>
        <dbReference type="ChEBI" id="CHEBI:30013"/>
        <dbReference type="ChEBI" id="CHEBI:30616"/>
        <dbReference type="ChEBI" id="CHEBI:61977"/>
        <dbReference type="ChEBI" id="CHEBI:456216"/>
        <dbReference type="EC" id="2.7.11.24"/>
    </reaction>
</comment>
<comment type="activity regulation">
    <text evidence="11">Activated by threonine and tyrosine phosphorylation.</text>
</comment>
<dbReference type="GO" id="GO:0035556">
    <property type="term" value="P:intracellular signal transduction"/>
    <property type="evidence" value="ECO:0000318"/>
    <property type="project" value="GO_Central"/>
</dbReference>
<evidence type="ECO:0000256" key="4">
    <source>
        <dbReference type="ARBA" id="ARBA00022679"/>
    </source>
</evidence>
<evidence type="ECO:0000256" key="1">
    <source>
        <dbReference type="ARBA" id="ARBA00001946"/>
    </source>
</evidence>
<dbReference type="GeneID" id="574672"/>
<dbReference type="AlphaFoldDB" id="A0A7M7PAF3"/>